<dbReference type="AlphaFoldDB" id="A0A158QTG7"/>
<evidence type="ECO:0000313" key="3">
    <source>
        <dbReference type="Proteomes" id="UP000267029"/>
    </source>
</evidence>
<reference evidence="2 3" key="1">
    <citation type="submission" date="2018-10" db="EMBL/GenBank/DDBJ databases">
        <authorList>
            <consortium name="Pathogen Informatics"/>
        </authorList>
    </citation>
    <scope>NUCLEOTIDE SEQUENCE [LARGE SCALE GENOMIC DNA]</scope>
</reference>
<dbReference type="OrthoDB" id="6256902at2759"/>
<feature type="compositionally biased region" description="Polar residues" evidence="1">
    <location>
        <begin position="115"/>
        <end position="125"/>
    </location>
</feature>
<protein>
    <submittedName>
        <fullName evidence="4">HMG box domain-containing protein</fullName>
    </submittedName>
</protein>
<evidence type="ECO:0000313" key="4">
    <source>
        <dbReference type="WBParaSite" id="MCU_009966-RA"/>
    </source>
</evidence>
<dbReference type="PANTHER" id="PTHR46584">
    <property type="entry name" value="HMG DOMAIN-CONTAINING PROTEIN 4"/>
    <property type="match status" value="1"/>
</dbReference>
<accession>A0A158QTG7</accession>
<dbReference type="WBParaSite" id="MCU_009966-RA">
    <property type="protein sequence ID" value="MCU_009966-RA"/>
    <property type="gene ID" value="MCU_009966"/>
</dbReference>
<gene>
    <name evidence="2" type="ORF">MCOS_LOCUS2991</name>
</gene>
<organism evidence="2 3">
    <name type="scientific">Mesocestoides corti</name>
    <name type="common">Flatworm</name>
    <dbReference type="NCBI Taxonomy" id="53468"/>
    <lineage>
        <taxon>Eukaryota</taxon>
        <taxon>Metazoa</taxon>
        <taxon>Spiralia</taxon>
        <taxon>Lophotrochozoa</taxon>
        <taxon>Platyhelminthes</taxon>
        <taxon>Cestoda</taxon>
        <taxon>Eucestoda</taxon>
        <taxon>Cyclophyllidea</taxon>
        <taxon>Mesocestoididae</taxon>
        <taxon>Mesocestoides</taxon>
    </lineage>
</organism>
<sequence length="493" mass="54798">MFLGLSRPVKVDKGSHGLLELLMNRVRGRAEISVGMRIRLACDLATVVRITDVSIGRFCVRFLVCVKHAWCRFVGARGTRINAIVTPYSGFTAGVLSLRAMVLRHSRRGDYAWDTDTQVQKAETPSSPPPKVPSRGTIPIYRRGYGVARARGMVPRPLVWEDGRLRQIGLEDDACGLPFPGAVLGRSTGSLPSAPHVDVDEFGSNVQRGRGRVCRPRGRIKVHPSKPIRQWDENVPSYRLPEISSALPSPRKRPILPIDMSLPVFTLPTDVPLPSNDVLFPALECDQSAIDKTGQRCRKMKSSGVNDFDFETLKTYRRLNGYTLFTLVMKKKYGVVNDDNGQDQKSQNRRWQALWSTLPERDKQHWRARARKTQRQVESAPEKFVAAEAKRGNEMRKAEAQLARTETTKYNLLDIAAHFKLLSDSFANAAALMGEYRGPVAMEEVTSTLLDGLLTCLIPLVAIAGELEPLAGAPDKSTICTGLSSLAHIFPNF</sequence>
<dbReference type="Proteomes" id="UP000267029">
    <property type="component" value="Unassembled WGS sequence"/>
</dbReference>
<keyword evidence="3" id="KW-1185">Reference proteome</keyword>
<evidence type="ECO:0000313" key="2">
    <source>
        <dbReference type="EMBL" id="VDD76988.1"/>
    </source>
</evidence>
<dbReference type="EMBL" id="UXSR01000583">
    <property type="protein sequence ID" value="VDD76988.1"/>
    <property type="molecule type" value="Genomic_DNA"/>
</dbReference>
<name>A0A158QTG7_MESCO</name>
<dbReference type="SUPFAM" id="SSF47095">
    <property type="entry name" value="HMG-box"/>
    <property type="match status" value="1"/>
</dbReference>
<dbReference type="STRING" id="53468.A0A158QTG7"/>
<proteinExistence type="predicted"/>
<dbReference type="PANTHER" id="PTHR46584:SF1">
    <property type="entry name" value="HMG DOMAIN-CONTAINING PROTEIN 4"/>
    <property type="match status" value="1"/>
</dbReference>
<reference evidence="4" key="2">
    <citation type="submission" date="2019-11" db="UniProtKB">
        <authorList>
            <consortium name="WormBaseParasite"/>
        </authorList>
    </citation>
    <scope>IDENTIFICATION</scope>
</reference>
<dbReference type="CDD" id="cd00084">
    <property type="entry name" value="HMG-box_SF"/>
    <property type="match status" value="1"/>
</dbReference>
<feature type="region of interest" description="Disordered" evidence="1">
    <location>
        <begin position="114"/>
        <end position="135"/>
    </location>
</feature>
<evidence type="ECO:0000256" key="1">
    <source>
        <dbReference type="SAM" id="MobiDB-lite"/>
    </source>
</evidence>
<dbReference type="InterPro" id="IPR036910">
    <property type="entry name" value="HMG_box_dom_sf"/>
</dbReference>
<dbReference type="InterPro" id="IPR042477">
    <property type="entry name" value="HMGXB4"/>
</dbReference>